<keyword evidence="2" id="KW-1185">Reference proteome</keyword>
<sequence>PPPCQPHVRHLGRFHVLAFVNSASVNIGVRVSFQSTVFSGYTPRSGIAGLLRQLYF</sequence>
<accession>A0A8C0A9I0</accession>
<reference evidence="1" key="1">
    <citation type="submission" date="2019-05" db="EMBL/GenBank/DDBJ databases">
        <authorList>
            <person name="Zhang S."/>
            <person name="Liu J."/>
        </authorList>
    </citation>
    <scope>NUCLEOTIDE SEQUENCE [LARGE SCALE GENOMIC DNA]</scope>
</reference>
<evidence type="ECO:0000313" key="2">
    <source>
        <dbReference type="Proteomes" id="UP000694520"/>
    </source>
</evidence>
<organism evidence="1 2">
    <name type="scientific">Bos mutus grunniens</name>
    <name type="common">Wild yak</name>
    <name type="synonym">Bos grunniens</name>
    <dbReference type="NCBI Taxonomy" id="30521"/>
    <lineage>
        <taxon>Eukaryota</taxon>
        <taxon>Metazoa</taxon>
        <taxon>Chordata</taxon>
        <taxon>Craniata</taxon>
        <taxon>Vertebrata</taxon>
        <taxon>Euteleostomi</taxon>
        <taxon>Mammalia</taxon>
        <taxon>Eutheria</taxon>
        <taxon>Laurasiatheria</taxon>
        <taxon>Artiodactyla</taxon>
        <taxon>Ruminantia</taxon>
        <taxon>Pecora</taxon>
        <taxon>Bovidae</taxon>
        <taxon>Bovinae</taxon>
        <taxon>Bos</taxon>
    </lineage>
</organism>
<dbReference type="AlphaFoldDB" id="A0A8C0A9I0"/>
<dbReference type="Proteomes" id="UP000694520">
    <property type="component" value="Chromosome 28"/>
</dbReference>
<evidence type="ECO:0000313" key="1">
    <source>
        <dbReference type="Ensembl" id="ENSBGRP00000015680.1"/>
    </source>
</evidence>
<protein>
    <submittedName>
        <fullName evidence="1">Uncharacterized protein</fullName>
    </submittedName>
</protein>
<dbReference type="Ensembl" id="ENSBGRT00000018087.1">
    <property type="protein sequence ID" value="ENSBGRP00000015680.1"/>
    <property type="gene ID" value="ENSBGRG00000009841.1"/>
</dbReference>
<proteinExistence type="predicted"/>
<reference evidence="1" key="2">
    <citation type="submission" date="2025-08" db="UniProtKB">
        <authorList>
            <consortium name="Ensembl"/>
        </authorList>
    </citation>
    <scope>IDENTIFICATION</scope>
</reference>
<name>A0A8C0A9I0_BOSMU</name>
<reference evidence="1" key="3">
    <citation type="submission" date="2025-09" db="UniProtKB">
        <authorList>
            <consortium name="Ensembl"/>
        </authorList>
    </citation>
    <scope>IDENTIFICATION</scope>
</reference>